<evidence type="ECO:0000313" key="2">
    <source>
        <dbReference type="EMBL" id="MFL9837474.1"/>
    </source>
</evidence>
<dbReference type="RefSeq" id="WP_408074474.1">
    <property type="nucleotide sequence ID" value="NZ_JBELQB010000005.1"/>
</dbReference>
<sequence>MMKNALTALLCLVGFQVAVAQSVSGRIIDSETGAPLSFADVQINDSNSIMSNTEGGFTVPEKNADDATMLTVSFLGYYTQYLTVRDLKNNDGTVRLKPGAFKLETVYISKASMNADSIMASVKNNLKNNYKFYGSNNKTTFFYRSSAAITPAKAEAKISQSTKYSKEEIKEANKELETFISTIKANPPKEFADVLIDHYMTKKMVKGKIGFLTRDQVIKAVKLRDNSNPISLNDMLETGAKILFTHLDPEKYYRIKSGWFGTRDTIVSHNSFDTDDVTKEKNNLKDVTSEISIFRSGSSLQYSSNLDFVKNNEIYKYSFVGVTEDGDNGRVFIIKFRPGKRRAKYNGTLYIAEKDYAVIRADYGLADGRKLGGINLKFILGIKQLENVSRGTLVFKESEEGGYYLKYASKESGEYVYINRPLKFIEITNGGKEKIEFEVKVEMNVLNRQEFCFVSKSAITEAEFDALEEKDFEYETVDGYSPDIWKEFTSIEPLEEMKQFKNVTQ</sequence>
<keyword evidence="1" id="KW-0732">Signal</keyword>
<dbReference type="Proteomes" id="UP001629059">
    <property type="component" value="Unassembled WGS sequence"/>
</dbReference>
<accession>A0ABW8YBC9</accession>
<feature type="signal peptide" evidence="1">
    <location>
        <begin position="1"/>
        <end position="20"/>
    </location>
</feature>
<reference evidence="2 3" key="1">
    <citation type="submission" date="2024-06" db="EMBL/GenBank/DDBJ databases">
        <authorList>
            <person name="Kaempfer P."/>
            <person name="Viver T."/>
        </authorList>
    </citation>
    <scope>NUCLEOTIDE SEQUENCE [LARGE SCALE GENOMIC DNA]</scope>
    <source>
        <strain evidence="2 3">ST-75</strain>
    </source>
</reference>
<dbReference type="EMBL" id="JBELQB010000005">
    <property type="protein sequence ID" value="MFL9837474.1"/>
    <property type="molecule type" value="Genomic_DNA"/>
</dbReference>
<protein>
    <submittedName>
        <fullName evidence="2">Carboxypeptidase-like regulatory domain-containing protein</fullName>
    </submittedName>
</protein>
<evidence type="ECO:0000256" key="1">
    <source>
        <dbReference type="SAM" id="SignalP"/>
    </source>
</evidence>
<keyword evidence="3" id="KW-1185">Reference proteome</keyword>
<organism evidence="2 3">
    <name type="scientific">Flavobacterium rhizophilum</name>
    <dbReference type="NCBI Taxonomy" id="3163296"/>
    <lineage>
        <taxon>Bacteria</taxon>
        <taxon>Pseudomonadati</taxon>
        <taxon>Bacteroidota</taxon>
        <taxon>Flavobacteriia</taxon>
        <taxon>Flavobacteriales</taxon>
        <taxon>Flavobacteriaceae</taxon>
        <taxon>Flavobacterium</taxon>
    </lineage>
</organism>
<comment type="caution">
    <text evidence="2">The sequence shown here is derived from an EMBL/GenBank/DDBJ whole genome shotgun (WGS) entry which is preliminary data.</text>
</comment>
<dbReference type="Pfam" id="PF13715">
    <property type="entry name" value="CarbopepD_reg_2"/>
    <property type="match status" value="1"/>
</dbReference>
<feature type="chain" id="PRO_5045341685" evidence="1">
    <location>
        <begin position="21"/>
        <end position="505"/>
    </location>
</feature>
<gene>
    <name evidence="2" type="ORF">ABS768_08200</name>
</gene>
<dbReference type="Gene3D" id="2.60.40.1120">
    <property type="entry name" value="Carboxypeptidase-like, regulatory domain"/>
    <property type="match status" value="1"/>
</dbReference>
<proteinExistence type="predicted"/>
<dbReference type="InterPro" id="IPR008969">
    <property type="entry name" value="CarboxyPept-like_regulatory"/>
</dbReference>
<name>A0ABW8YBC9_9FLAO</name>
<evidence type="ECO:0000313" key="3">
    <source>
        <dbReference type="Proteomes" id="UP001629059"/>
    </source>
</evidence>
<dbReference type="SUPFAM" id="SSF49464">
    <property type="entry name" value="Carboxypeptidase regulatory domain-like"/>
    <property type="match status" value="1"/>
</dbReference>